<dbReference type="Proteomes" id="UP000027142">
    <property type="component" value="Chromosome"/>
</dbReference>
<keyword evidence="2" id="KW-1185">Reference proteome</keyword>
<dbReference type="eggNOG" id="ENOG5030DI1">
    <property type="taxonomic scope" value="Bacteria"/>
</dbReference>
<dbReference type="STRING" id="1246626.BleG1_2877"/>
<sequence>MKVLDGVVQQALWNDPVLSQSVGRKIWRNTVPSDFESDYPFMRVAEVDNFPTEYEDDRSTMDHLFIQVDVWDRNPDRLLPEINRVMVDLGFTRANVRTENDAQKNEIRKIMRYQIKI</sequence>
<dbReference type="RefSeq" id="WP_038482279.1">
    <property type="nucleotide sequence ID" value="NZ_CP003923.1"/>
</dbReference>
<dbReference type="HOGENOM" id="CLU_2165929_0_0_9"/>
<accession>A0A060LW09</accession>
<proteinExistence type="predicted"/>
<dbReference type="AlphaFoldDB" id="A0A060LW09"/>
<protein>
    <submittedName>
        <fullName evidence="1">Uncharacterized protein</fullName>
    </submittedName>
</protein>
<dbReference type="OrthoDB" id="2971890at2"/>
<evidence type="ECO:0000313" key="2">
    <source>
        <dbReference type="Proteomes" id="UP000027142"/>
    </source>
</evidence>
<gene>
    <name evidence="1" type="ORF">BleG1_2877</name>
</gene>
<dbReference type="PATRIC" id="fig|1246626.3.peg.2865"/>
<reference evidence="1 2" key="1">
    <citation type="journal article" date="2014" name="Gene">
        <title>A comparative genomic analysis of the alkalitolerant soil bacterium Bacillus lehensis G1.</title>
        <authorList>
            <person name="Noor Y.M."/>
            <person name="Samsulrizal N.H."/>
            <person name="Jema'on N.A."/>
            <person name="Low K.O."/>
            <person name="Ramli A.N."/>
            <person name="Alias N.I."/>
            <person name="Damis S.I."/>
            <person name="Fuzi S.F."/>
            <person name="Isa M.N."/>
            <person name="Murad A.M."/>
            <person name="Raih M.F."/>
            <person name="Bakar F.D."/>
            <person name="Najimudin N."/>
            <person name="Mahadi N.M."/>
            <person name="Illias R.M."/>
        </authorList>
    </citation>
    <scope>NUCLEOTIDE SEQUENCE [LARGE SCALE GENOMIC DNA]</scope>
    <source>
        <strain evidence="1 2">G1</strain>
    </source>
</reference>
<dbReference type="KEGG" id="ble:BleG1_2877"/>
<evidence type="ECO:0000313" key="1">
    <source>
        <dbReference type="EMBL" id="AIC95441.1"/>
    </source>
</evidence>
<name>A0A060LW09_9BACI</name>
<dbReference type="EMBL" id="CP003923">
    <property type="protein sequence ID" value="AIC95441.1"/>
    <property type="molecule type" value="Genomic_DNA"/>
</dbReference>
<organism evidence="1 2">
    <name type="scientific">Shouchella lehensis G1</name>
    <dbReference type="NCBI Taxonomy" id="1246626"/>
    <lineage>
        <taxon>Bacteria</taxon>
        <taxon>Bacillati</taxon>
        <taxon>Bacillota</taxon>
        <taxon>Bacilli</taxon>
        <taxon>Bacillales</taxon>
        <taxon>Bacillaceae</taxon>
        <taxon>Shouchella</taxon>
    </lineage>
</organism>